<name>A0A382NU73_9ZZZZ</name>
<accession>A0A382NU73</accession>
<proteinExistence type="predicted"/>
<dbReference type="AlphaFoldDB" id="A0A382NU73"/>
<protein>
    <submittedName>
        <fullName evidence="4">Uncharacterized protein</fullName>
    </submittedName>
</protein>
<keyword evidence="1" id="KW-0815">Transposition</keyword>
<dbReference type="GO" id="GO:0003677">
    <property type="term" value="F:DNA binding"/>
    <property type="evidence" value="ECO:0007669"/>
    <property type="project" value="UniProtKB-KW"/>
</dbReference>
<dbReference type="GO" id="GO:0004803">
    <property type="term" value="F:transposase activity"/>
    <property type="evidence" value="ECO:0007669"/>
    <property type="project" value="InterPro"/>
</dbReference>
<keyword evidence="2" id="KW-0238">DNA-binding</keyword>
<dbReference type="GO" id="GO:0006313">
    <property type="term" value="P:DNA transposition"/>
    <property type="evidence" value="ECO:0007669"/>
    <property type="project" value="InterPro"/>
</dbReference>
<evidence type="ECO:0000256" key="1">
    <source>
        <dbReference type="ARBA" id="ARBA00022578"/>
    </source>
</evidence>
<dbReference type="Pfam" id="PF00872">
    <property type="entry name" value="Transposase_mut"/>
    <property type="match status" value="1"/>
</dbReference>
<organism evidence="4">
    <name type="scientific">marine metagenome</name>
    <dbReference type="NCBI Taxonomy" id="408172"/>
    <lineage>
        <taxon>unclassified sequences</taxon>
        <taxon>metagenomes</taxon>
        <taxon>ecological metagenomes</taxon>
    </lineage>
</organism>
<dbReference type="EMBL" id="UINC01102429">
    <property type="protein sequence ID" value="SVC64048.1"/>
    <property type="molecule type" value="Genomic_DNA"/>
</dbReference>
<dbReference type="InterPro" id="IPR001207">
    <property type="entry name" value="Transposase_mutator"/>
</dbReference>
<evidence type="ECO:0000256" key="3">
    <source>
        <dbReference type="ARBA" id="ARBA00023172"/>
    </source>
</evidence>
<feature type="non-terminal residue" evidence="4">
    <location>
        <position position="1"/>
    </location>
</feature>
<evidence type="ECO:0000256" key="2">
    <source>
        <dbReference type="ARBA" id="ARBA00023125"/>
    </source>
</evidence>
<reference evidence="4" key="1">
    <citation type="submission" date="2018-05" db="EMBL/GenBank/DDBJ databases">
        <authorList>
            <person name="Lanie J.A."/>
            <person name="Ng W.-L."/>
            <person name="Kazmierczak K.M."/>
            <person name="Andrzejewski T.M."/>
            <person name="Davidsen T.M."/>
            <person name="Wayne K.J."/>
            <person name="Tettelin H."/>
            <person name="Glass J.I."/>
            <person name="Rusch D."/>
            <person name="Podicherti R."/>
            <person name="Tsui H.-C.T."/>
            <person name="Winkler M.E."/>
        </authorList>
    </citation>
    <scope>NUCLEOTIDE SEQUENCE</scope>
</reference>
<sequence length="40" mass="4554">VQLCIVHQVRNSLSYVSYKDRKAVAADLKKIYKSADDRGD</sequence>
<keyword evidence="3" id="KW-0233">DNA recombination</keyword>
<evidence type="ECO:0000313" key="4">
    <source>
        <dbReference type="EMBL" id="SVC64048.1"/>
    </source>
</evidence>
<gene>
    <name evidence="4" type="ORF">METZ01_LOCUS316902</name>
</gene>